<dbReference type="Pfam" id="PF00106">
    <property type="entry name" value="adh_short"/>
    <property type="match status" value="1"/>
</dbReference>
<proteinExistence type="inferred from homology"/>
<dbReference type="InParanoid" id="A0A0C3GQK0"/>
<dbReference type="STRING" id="913774.A0A0C3GQK0"/>
<accession>A0A0C3GQK0</accession>
<protein>
    <recommendedName>
        <fullName evidence="5">15-hydroxyprostaglandin dehydrogenase (NAD(+))</fullName>
    </recommendedName>
</protein>
<comment type="similarity">
    <text evidence="1">Belongs to the short-chain dehydrogenases/reductases (SDR) family.</text>
</comment>
<keyword evidence="4" id="KW-1185">Reference proteome</keyword>
<dbReference type="Proteomes" id="UP000054321">
    <property type="component" value="Unassembled WGS sequence"/>
</dbReference>
<dbReference type="PRINTS" id="PR00081">
    <property type="entry name" value="GDHRDH"/>
</dbReference>
<evidence type="ECO:0000256" key="1">
    <source>
        <dbReference type="ARBA" id="ARBA00006484"/>
    </source>
</evidence>
<evidence type="ECO:0000313" key="3">
    <source>
        <dbReference type="EMBL" id="KIM93629.1"/>
    </source>
</evidence>
<evidence type="ECO:0000256" key="2">
    <source>
        <dbReference type="ARBA" id="ARBA00023002"/>
    </source>
</evidence>
<dbReference type="InterPro" id="IPR036291">
    <property type="entry name" value="NAD(P)-bd_dom_sf"/>
</dbReference>
<dbReference type="PANTHER" id="PTHR44229:SF4">
    <property type="entry name" value="15-HYDROXYPROSTAGLANDIN DEHYDROGENASE [NAD(+)]"/>
    <property type="match status" value="1"/>
</dbReference>
<organism evidence="3 4">
    <name type="scientific">Oidiodendron maius (strain Zn)</name>
    <dbReference type="NCBI Taxonomy" id="913774"/>
    <lineage>
        <taxon>Eukaryota</taxon>
        <taxon>Fungi</taxon>
        <taxon>Dikarya</taxon>
        <taxon>Ascomycota</taxon>
        <taxon>Pezizomycotina</taxon>
        <taxon>Leotiomycetes</taxon>
        <taxon>Leotiomycetes incertae sedis</taxon>
        <taxon>Myxotrichaceae</taxon>
        <taxon>Oidiodendron</taxon>
    </lineage>
</organism>
<dbReference type="PANTHER" id="PTHR44229">
    <property type="entry name" value="15-HYDROXYPROSTAGLANDIN DEHYDROGENASE [NAD(+)]"/>
    <property type="match status" value="1"/>
</dbReference>
<reference evidence="3 4" key="1">
    <citation type="submission" date="2014-04" db="EMBL/GenBank/DDBJ databases">
        <authorList>
            <consortium name="DOE Joint Genome Institute"/>
            <person name="Kuo A."/>
            <person name="Martino E."/>
            <person name="Perotto S."/>
            <person name="Kohler A."/>
            <person name="Nagy L.G."/>
            <person name="Floudas D."/>
            <person name="Copeland A."/>
            <person name="Barry K.W."/>
            <person name="Cichocki N."/>
            <person name="Veneault-Fourrey C."/>
            <person name="LaButti K."/>
            <person name="Lindquist E.A."/>
            <person name="Lipzen A."/>
            <person name="Lundell T."/>
            <person name="Morin E."/>
            <person name="Murat C."/>
            <person name="Sun H."/>
            <person name="Tunlid A."/>
            <person name="Henrissat B."/>
            <person name="Grigoriev I.V."/>
            <person name="Hibbett D.S."/>
            <person name="Martin F."/>
            <person name="Nordberg H.P."/>
            <person name="Cantor M.N."/>
            <person name="Hua S.X."/>
        </authorList>
    </citation>
    <scope>NUCLEOTIDE SEQUENCE [LARGE SCALE GENOMIC DNA]</scope>
    <source>
        <strain evidence="3 4">Zn</strain>
    </source>
</reference>
<gene>
    <name evidence="3" type="ORF">OIDMADRAFT_137180</name>
</gene>
<sequence length="273" mass="30216">MSKHVALITGGASGIGLAVTKHLLSEGWKVVMADINDKLGQKLSEELGHDASFVRADITVFADQIAMFKYAFTWGGNRLDFFAANAGVDDKQNMHATGEDLDENGDPRPLDLTTMDVDLIAVMQGCWIYKHYARKNPTRGGKIIITSSVAGLYASPINPQYGTAKHGCVGLTRCIGPPFLEAENITVNVICPAFIMTELCPPKIRDLYPKDQITPMETALNAYDMFLNDDTLTGQVAELSIEKVILRKQIEYANENQRWMLEDALKVWRQAYG</sequence>
<dbReference type="HOGENOM" id="CLU_010194_13_0_1"/>
<dbReference type="OrthoDB" id="5371740at2759"/>
<dbReference type="GO" id="GO:0016616">
    <property type="term" value="F:oxidoreductase activity, acting on the CH-OH group of donors, NAD or NADP as acceptor"/>
    <property type="evidence" value="ECO:0007669"/>
    <property type="project" value="TreeGrafter"/>
</dbReference>
<dbReference type="EMBL" id="KN832893">
    <property type="protein sequence ID" value="KIM93629.1"/>
    <property type="molecule type" value="Genomic_DNA"/>
</dbReference>
<dbReference type="SUPFAM" id="SSF51735">
    <property type="entry name" value="NAD(P)-binding Rossmann-fold domains"/>
    <property type="match status" value="1"/>
</dbReference>
<name>A0A0C3GQK0_OIDMZ</name>
<dbReference type="InterPro" id="IPR002347">
    <property type="entry name" value="SDR_fam"/>
</dbReference>
<dbReference type="AlphaFoldDB" id="A0A0C3GQK0"/>
<dbReference type="GO" id="GO:0005737">
    <property type="term" value="C:cytoplasm"/>
    <property type="evidence" value="ECO:0007669"/>
    <property type="project" value="TreeGrafter"/>
</dbReference>
<dbReference type="Gene3D" id="3.40.50.720">
    <property type="entry name" value="NAD(P)-binding Rossmann-like Domain"/>
    <property type="match status" value="1"/>
</dbReference>
<keyword evidence="2" id="KW-0560">Oxidoreductase</keyword>
<evidence type="ECO:0008006" key="5">
    <source>
        <dbReference type="Google" id="ProtNLM"/>
    </source>
</evidence>
<evidence type="ECO:0000313" key="4">
    <source>
        <dbReference type="Proteomes" id="UP000054321"/>
    </source>
</evidence>
<reference evidence="4" key="2">
    <citation type="submission" date="2015-01" db="EMBL/GenBank/DDBJ databases">
        <title>Evolutionary Origins and Diversification of the Mycorrhizal Mutualists.</title>
        <authorList>
            <consortium name="DOE Joint Genome Institute"/>
            <consortium name="Mycorrhizal Genomics Consortium"/>
            <person name="Kohler A."/>
            <person name="Kuo A."/>
            <person name="Nagy L.G."/>
            <person name="Floudas D."/>
            <person name="Copeland A."/>
            <person name="Barry K.W."/>
            <person name="Cichocki N."/>
            <person name="Veneault-Fourrey C."/>
            <person name="LaButti K."/>
            <person name="Lindquist E.A."/>
            <person name="Lipzen A."/>
            <person name="Lundell T."/>
            <person name="Morin E."/>
            <person name="Murat C."/>
            <person name="Riley R."/>
            <person name="Ohm R."/>
            <person name="Sun H."/>
            <person name="Tunlid A."/>
            <person name="Henrissat B."/>
            <person name="Grigoriev I.V."/>
            <person name="Hibbett D.S."/>
            <person name="Martin F."/>
        </authorList>
    </citation>
    <scope>NUCLEOTIDE SEQUENCE [LARGE SCALE GENOMIC DNA]</scope>
    <source>
        <strain evidence="4">Zn</strain>
    </source>
</reference>